<dbReference type="Proteomes" id="UP000221504">
    <property type="component" value="Unassembled WGS sequence"/>
</dbReference>
<proteinExistence type="predicted"/>
<evidence type="ECO:0000313" key="3">
    <source>
        <dbReference type="Proteomes" id="UP000221504"/>
    </source>
</evidence>
<dbReference type="EMBL" id="NIRM01000004">
    <property type="protein sequence ID" value="PHI04376.1"/>
    <property type="molecule type" value="Genomic_DNA"/>
</dbReference>
<keyword evidence="1" id="KW-0732">Signal</keyword>
<protein>
    <submittedName>
        <fullName evidence="2">Uncharacterized protein</fullName>
    </submittedName>
</protein>
<comment type="caution">
    <text evidence="2">The sequence shown here is derived from an EMBL/GenBank/DDBJ whole genome shotgun (WGS) entry which is preliminary data.</text>
</comment>
<dbReference type="AlphaFoldDB" id="A0A2C6BCZ7"/>
<gene>
    <name evidence="2" type="ORF">CBG52_11510</name>
</gene>
<evidence type="ECO:0000256" key="1">
    <source>
        <dbReference type="SAM" id="SignalP"/>
    </source>
</evidence>
<name>A0A2C6BCZ7_FUSNP</name>
<reference evidence="2 3" key="1">
    <citation type="submission" date="2017-06" db="EMBL/GenBank/DDBJ databases">
        <title>Draft genome sequence of Fusobacterium nucleatum subsp. polymorphum KCOM 1267 (=ChDC F290).</title>
        <authorList>
            <person name="Kook J.-K."/>
            <person name="Park S.-N."/>
            <person name="Lim Y.K."/>
            <person name="Roh H."/>
        </authorList>
    </citation>
    <scope>NUCLEOTIDE SEQUENCE [LARGE SCALE GENOMIC DNA]</scope>
    <source>
        <strain evidence="3">KCOM 1267(ChDC F290)</strain>
    </source>
</reference>
<feature type="chain" id="PRO_5013084175" evidence="1">
    <location>
        <begin position="19"/>
        <end position="239"/>
    </location>
</feature>
<dbReference type="RefSeq" id="WP_099011859.1">
    <property type="nucleotide sequence ID" value="NZ_CP077154.1"/>
</dbReference>
<organism evidence="2 3">
    <name type="scientific">Fusobacterium nucleatum subsp. polymorphum</name>
    <name type="common">Fusobacterium polymorphum</name>
    <dbReference type="NCBI Taxonomy" id="76857"/>
    <lineage>
        <taxon>Bacteria</taxon>
        <taxon>Fusobacteriati</taxon>
        <taxon>Fusobacteriota</taxon>
        <taxon>Fusobacteriia</taxon>
        <taxon>Fusobacteriales</taxon>
        <taxon>Fusobacteriaceae</taxon>
        <taxon>Fusobacterium</taxon>
    </lineage>
</organism>
<feature type="signal peptide" evidence="1">
    <location>
        <begin position="1"/>
        <end position="18"/>
    </location>
</feature>
<accession>A0A2C6BCZ7</accession>
<evidence type="ECO:0000313" key="2">
    <source>
        <dbReference type="EMBL" id="PHI04376.1"/>
    </source>
</evidence>
<sequence length="239" mass="27994">MKKFLLMLFIFISVISFGLDDSQKIEIAELMIFNSKNNNGDGLNLDVKKAFKDLVTKKDDFEKIIMEKNKNETKTDILTFTIIKPISNKKTFPLGYNMRIGYYSKELLGFKKIIIATDNKTYEKNFNYLDGIRDISSSGVYEYYDIKISLDDKETIDMLKDIVKSKNSKIRFYSREKHKDKVFTDREKKLILNFLAITGFYHVANSNIIEDTVQEIQNKFNIPEDSAIQYLKDVYKKNN</sequence>